<evidence type="ECO:0000256" key="1">
    <source>
        <dbReference type="SAM" id="MobiDB-lite"/>
    </source>
</evidence>
<reference evidence="2" key="1">
    <citation type="journal article" date="2020" name="Nature">
        <title>Giant virus diversity and host interactions through global metagenomics.</title>
        <authorList>
            <person name="Schulz F."/>
            <person name="Roux S."/>
            <person name="Paez-Espino D."/>
            <person name="Jungbluth S."/>
            <person name="Walsh D.A."/>
            <person name="Denef V.J."/>
            <person name="McMahon K.D."/>
            <person name="Konstantinidis K.T."/>
            <person name="Eloe-Fadrosh E.A."/>
            <person name="Kyrpides N.C."/>
            <person name="Woyke T."/>
        </authorList>
    </citation>
    <scope>NUCLEOTIDE SEQUENCE</scope>
    <source>
        <strain evidence="2">GVMAG-S-ERX555967-130</strain>
    </source>
</reference>
<proteinExistence type="predicted"/>
<sequence>MKTRRKRKLSRKRKNTRVRRKTRSRKGKLLKSLPQDKQYNIFIICKTKRVFQEHVNTLTKYQKRIHSYHHIPAVFLKMTPTNMRKTSKLKTRYNTSMKARLRKLGCIYAHRNALRMIVKLQTNNNIILEEDATLDHILPAPPKHSSYLGGWIIPPQITLAGKKKIKVPRLKKGLNHINYDKFRVLMAHSYFVKTYEKAKSILKLIEGPEQIKNYDIFLIDHHIFDEFYYPAIFVQSRHSSEIDHGTNQNDLRTQDYGLHYTN</sequence>
<accession>A0A6C0F8E2</accession>
<dbReference type="EMBL" id="MN738786">
    <property type="protein sequence ID" value="QHT36839.1"/>
    <property type="molecule type" value="Genomic_DNA"/>
</dbReference>
<name>A0A6C0F8E2_9ZZZZ</name>
<protein>
    <submittedName>
        <fullName evidence="2">Uncharacterized protein</fullName>
    </submittedName>
</protein>
<feature type="region of interest" description="Disordered" evidence="1">
    <location>
        <begin position="1"/>
        <end position="29"/>
    </location>
</feature>
<organism evidence="2">
    <name type="scientific">viral metagenome</name>
    <dbReference type="NCBI Taxonomy" id="1070528"/>
    <lineage>
        <taxon>unclassified sequences</taxon>
        <taxon>metagenomes</taxon>
        <taxon>organismal metagenomes</taxon>
    </lineage>
</organism>
<evidence type="ECO:0000313" key="2">
    <source>
        <dbReference type="EMBL" id="QHT36839.1"/>
    </source>
</evidence>
<dbReference type="AlphaFoldDB" id="A0A6C0F8E2"/>